<gene>
    <name evidence="1" type="ORF">LTR37_018531</name>
</gene>
<evidence type="ECO:0000313" key="1">
    <source>
        <dbReference type="EMBL" id="KAK3691614.1"/>
    </source>
</evidence>
<protein>
    <submittedName>
        <fullName evidence="1">Uncharacterized protein</fullName>
    </submittedName>
</protein>
<evidence type="ECO:0000313" key="2">
    <source>
        <dbReference type="Proteomes" id="UP001281147"/>
    </source>
</evidence>
<proteinExistence type="predicted"/>
<comment type="caution">
    <text evidence="1">The sequence shown here is derived from an EMBL/GenBank/DDBJ whole genome shotgun (WGS) entry which is preliminary data.</text>
</comment>
<dbReference type="EMBL" id="JAUTXU010000261">
    <property type="protein sequence ID" value="KAK3691614.1"/>
    <property type="molecule type" value="Genomic_DNA"/>
</dbReference>
<organism evidence="1 2">
    <name type="scientific">Vermiconidia calcicola</name>
    <dbReference type="NCBI Taxonomy" id="1690605"/>
    <lineage>
        <taxon>Eukaryota</taxon>
        <taxon>Fungi</taxon>
        <taxon>Dikarya</taxon>
        <taxon>Ascomycota</taxon>
        <taxon>Pezizomycotina</taxon>
        <taxon>Dothideomycetes</taxon>
        <taxon>Dothideomycetidae</taxon>
        <taxon>Mycosphaerellales</taxon>
        <taxon>Extremaceae</taxon>
        <taxon>Vermiconidia</taxon>
    </lineage>
</organism>
<accession>A0ACC3MGS6</accession>
<name>A0ACC3MGS6_9PEZI</name>
<sequence>MYHNEIQSRTLVNDIKLTKVLALPSQEVEGLLLPIETKDSPWEHHRTTRRTLGLQVMKELSDLVISKQPGMGKIMTFSEYVKGTLERGLHSSNLSGMKSTYFIMFELHVDGLWADAARTFLTSSMVV</sequence>
<keyword evidence="2" id="KW-1185">Reference proteome</keyword>
<dbReference type="Proteomes" id="UP001281147">
    <property type="component" value="Unassembled WGS sequence"/>
</dbReference>
<reference evidence="1" key="1">
    <citation type="submission" date="2023-07" db="EMBL/GenBank/DDBJ databases">
        <title>Black Yeasts Isolated from many extreme environments.</title>
        <authorList>
            <person name="Coleine C."/>
            <person name="Stajich J.E."/>
            <person name="Selbmann L."/>
        </authorList>
    </citation>
    <scope>NUCLEOTIDE SEQUENCE</scope>
    <source>
        <strain evidence="1">CCFEE 5714</strain>
    </source>
</reference>